<name>A0AB39VHZ9_9FUSO</name>
<keyword evidence="1" id="KW-0812">Transmembrane</keyword>
<reference evidence="2" key="1">
    <citation type="submission" date="2024-07" db="EMBL/GenBank/DDBJ databases">
        <authorList>
            <person name="Li X.-J."/>
            <person name="Wang X."/>
        </authorList>
    </citation>
    <scope>NUCLEOTIDE SEQUENCE</scope>
    <source>
        <strain evidence="2">HSP-334</strain>
    </source>
</reference>
<dbReference type="KEGG" id="lrug:AB8B22_03850"/>
<keyword evidence="1" id="KW-1133">Transmembrane helix</keyword>
<evidence type="ECO:0000313" key="2">
    <source>
        <dbReference type="EMBL" id="XDU67556.1"/>
    </source>
</evidence>
<dbReference type="InterPro" id="IPR010787">
    <property type="entry name" value="DUF1385"/>
</dbReference>
<organism evidence="2">
    <name type="scientific">Leptotrichia rugosa</name>
    <dbReference type="NCBI Taxonomy" id="3239302"/>
    <lineage>
        <taxon>Bacteria</taxon>
        <taxon>Fusobacteriati</taxon>
        <taxon>Fusobacteriota</taxon>
        <taxon>Fusobacteriia</taxon>
        <taxon>Fusobacteriales</taxon>
        <taxon>Leptotrichiaceae</taxon>
        <taxon>Leptotrichia</taxon>
    </lineage>
</organism>
<dbReference type="Pfam" id="PF07136">
    <property type="entry name" value="DUF1385"/>
    <property type="match status" value="1"/>
</dbReference>
<gene>
    <name evidence="2" type="ORF">AB8B22_03850</name>
</gene>
<feature type="transmembrane region" description="Helical" evidence="1">
    <location>
        <begin position="195"/>
        <end position="216"/>
    </location>
</feature>
<feature type="transmembrane region" description="Helical" evidence="1">
    <location>
        <begin position="222"/>
        <end position="244"/>
    </location>
</feature>
<keyword evidence="1" id="KW-0472">Membrane</keyword>
<feature type="transmembrane region" description="Helical" evidence="1">
    <location>
        <begin position="133"/>
        <end position="150"/>
    </location>
</feature>
<dbReference type="PANTHER" id="PTHR42867:SF1">
    <property type="entry name" value="MEMBRANE PROTEIN-RELATED"/>
    <property type="match status" value="1"/>
</dbReference>
<evidence type="ECO:0000256" key="1">
    <source>
        <dbReference type="SAM" id="Phobius"/>
    </source>
</evidence>
<proteinExistence type="predicted"/>
<accession>A0AB39VHZ9</accession>
<protein>
    <submittedName>
        <fullName evidence="2">DUF1385 domain-containing protein</fullName>
    </submittedName>
</protein>
<sequence>MKQKENRVTVGGQAVVEGVMMRGPKAIATAVRKQDGSIVYKKRILTENNNKWVKIPFIRGIISLYDAMFIGTSELIFASNQAGLEEEELSDKQIGFTILTSVLVSIAVFMWLPSAVGGFLFPSNIVMQNLTEAIIKLLLFLGYIFGISFLKDIKRVFEYHGAEHKSIMNYELHKELTPKNAKVCTRFHPRCGTSFLLLVMLVSIIVFSLVDFILPMPKGNHLFMVLYKLITRVLFVPFVAGISYEFQRWSSFHLDNIFAKMIAIPGMWLQKITTREPDESQLEVAIVALKVSLGEEVNNATEVFVEKK</sequence>
<dbReference type="RefSeq" id="WP_369711722.1">
    <property type="nucleotide sequence ID" value="NZ_CP165644.1"/>
</dbReference>
<dbReference type="PANTHER" id="PTHR42867">
    <property type="entry name" value="MEMBRANE PROTEIN-RELATED"/>
    <property type="match status" value="1"/>
</dbReference>
<dbReference type="AlphaFoldDB" id="A0AB39VHZ9"/>
<dbReference type="EMBL" id="CP165644">
    <property type="protein sequence ID" value="XDU67556.1"/>
    <property type="molecule type" value="Genomic_DNA"/>
</dbReference>
<feature type="transmembrane region" description="Helical" evidence="1">
    <location>
        <begin position="94"/>
        <end position="113"/>
    </location>
</feature>